<name>A0ABR5AM37_9BACL</name>
<dbReference type="Proteomes" id="UP000031967">
    <property type="component" value="Unassembled WGS sequence"/>
</dbReference>
<dbReference type="RefSeq" id="WP_041045358.1">
    <property type="nucleotide sequence ID" value="NZ_JXAK01000003.1"/>
</dbReference>
<protein>
    <recommendedName>
        <fullName evidence="3">Bacteriophage protein</fullName>
    </recommendedName>
</protein>
<proteinExistence type="predicted"/>
<accession>A0ABR5AM37</accession>
<sequence length="213" mass="22994">MMAETYVLQALQRGFQQVQQNPALLDDILSALNANELAAAKGWFGNLNLTAANIANKNRLIIAPGFPAAPEQLPFIGVTVAEGGQIEGQTGIGLQYYTVSDDAGNVVNARGARFNGSIKATIFTPNADLIIWLSQVCLWALLTQYDWFASDDGGGMNEIVIRIGDYEPQPIFLPTYTFARGVFLNAEFDIVFTTSATPITSSIVSGSFETYQG</sequence>
<keyword evidence="2" id="KW-1185">Reference proteome</keyword>
<evidence type="ECO:0000313" key="1">
    <source>
        <dbReference type="EMBL" id="KIL42076.1"/>
    </source>
</evidence>
<evidence type="ECO:0000313" key="2">
    <source>
        <dbReference type="Proteomes" id="UP000031967"/>
    </source>
</evidence>
<dbReference type="EMBL" id="JXAK01000003">
    <property type="protein sequence ID" value="KIL42076.1"/>
    <property type="molecule type" value="Genomic_DNA"/>
</dbReference>
<gene>
    <name evidence="1" type="ORF">SD70_02515</name>
</gene>
<evidence type="ECO:0008006" key="3">
    <source>
        <dbReference type="Google" id="ProtNLM"/>
    </source>
</evidence>
<reference evidence="1 2" key="1">
    <citation type="submission" date="2014-12" db="EMBL/GenBank/DDBJ databases">
        <title>Draft genome sequence of Paenibacillus kamchatkensis strain B-2647.</title>
        <authorList>
            <person name="Karlyshev A.V."/>
            <person name="Kudryashova E.B."/>
        </authorList>
    </citation>
    <scope>NUCLEOTIDE SEQUENCE [LARGE SCALE GENOMIC DNA]</scope>
    <source>
        <strain evidence="1 2">VKM B-2647</strain>
    </source>
</reference>
<organism evidence="1 2">
    <name type="scientific">Gordoniibacillus kamchatkensis</name>
    <dbReference type="NCBI Taxonomy" id="1590651"/>
    <lineage>
        <taxon>Bacteria</taxon>
        <taxon>Bacillati</taxon>
        <taxon>Bacillota</taxon>
        <taxon>Bacilli</taxon>
        <taxon>Bacillales</taxon>
        <taxon>Paenibacillaceae</taxon>
        <taxon>Gordoniibacillus</taxon>
    </lineage>
</organism>
<comment type="caution">
    <text evidence="1">The sequence shown here is derived from an EMBL/GenBank/DDBJ whole genome shotgun (WGS) entry which is preliminary data.</text>
</comment>